<reference evidence="2 3" key="1">
    <citation type="submission" date="2021-01" db="EMBL/GenBank/DDBJ databases">
        <title>Genome public.</title>
        <authorList>
            <person name="Liu C."/>
            <person name="Sun Q."/>
        </authorList>
    </citation>
    <scope>NUCLEOTIDE SEQUENCE [LARGE SCALE GENOMIC DNA]</scope>
    <source>
        <strain evidence="2 3">YIM B02515</strain>
    </source>
</reference>
<dbReference type="InterPro" id="IPR025470">
    <property type="entry name" value="DUF4321"/>
</dbReference>
<accession>A0ABS1T7B4</accession>
<organism evidence="2 3">
    <name type="scientific">Clostridium rhizosphaerae</name>
    <dbReference type="NCBI Taxonomy" id="2803861"/>
    <lineage>
        <taxon>Bacteria</taxon>
        <taxon>Bacillati</taxon>
        <taxon>Bacillota</taxon>
        <taxon>Clostridia</taxon>
        <taxon>Eubacteriales</taxon>
        <taxon>Clostridiaceae</taxon>
        <taxon>Clostridium</taxon>
    </lineage>
</organism>
<dbReference type="Proteomes" id="UP000632377">
    <property type="component" value="Unassembled WGS sequence"/>
</dbReference>
<keyword evidence="3" id="KW-1185">Reference proteome</keyword>
<sequence length="86" mass="9445">MKGSNKSSAFFIFIVLLGSICGSLIGDLLGSNIKVLSFLKNVYFIGMNKPLVLDLKVISLSFAINFNINLMSIIGIIVAIILYRKF</sequence>
<evidence type="ECO:0000256" key="1">
    <source>
        <dbReference type="SAM" id="Phobius"/>
    </source>
</evidence>
<dbReference type="RefSeq" id="WP_202747830.1">
    <property type="nucleotide sequence ID" value="NZ_JAESWC010000002.1"/>
</dbReference>
<comment type="caution">
    <text evidence="2">The sequence shown here is derived from an EMBL/GenBank/DDBJ whole genome shotgun (WGS) entry which is preliminary data.</text>
</comment>
<dbReference type="Pfam" id="PF14209">
    <property type="entry name" value="DUF4321"/>
    <property type="match status" value="1"/>
</dbReference>
<gene>
    <name evidence="2" type="ORF">JK636_05585</name>
</gene>
<feature type="transmembrane region" description="Helical" evidence="1">
    <location>
        <begin position="57"/>
        <end position="83"/>
    </location>
</feature>
<keyword evidence="1" id="KW-0812">Transmembrane</keyword>
<name>A0ABS1T7B4_9CLOT</name>
<keyword evidence="1" id="KW-1133">Transmembrane helix</keyword>
<dbReference type="EMBL" id="JAESWC010000002">
    <property type="protein sequence ID" value="MBL4935225.1"/>
    <property type="molecule type" value="Genomic_DNA"/>
</dbReference>
<protein>
    <submittedName>
        <fullName evidence="2">DUF4321 domain-containing protein</fullName>
    </submittedName>
</protein>
<proteinExistence type="predicted"/>
<feature type="transmembrane region" description="Helical" evidence="1">
    <location>
        <begin position="9"/>
        <end position="29"/>
    </location>
</feature>
<keyword evidence="1" id="KW-0472">Membrane</keyword>
<evidence type="ECO:0000313" key="2">
    <source>
        <dbReference type="EMBL" id="MBL4935225.1"/>
    </source>
</evidence>
<evidence type="ECO:0000313" key="3">
    <source>
        <dbReference type="Proteomes" id="UP000632377"/>
    </source>
</evidence>